<evidence type="ECO:0000256" key="5">
    <source>
        <dbReference type="ARBA" id="ARBA00023004"/>
    </source>
</evidence>
<evidence type="ECO:0000313" key="8">
    <source>
        <dbReference type="EMBL" id="USS40527.1"/>
    </source>
</evidence>
<accession>A0A9E7SP71</accession>
<dbReference type="RefSeq" id="WP_253304482.1">
    <property type="nucleotide sequence ID" value="NZ_CP099582.1"/>
</dbReference>
<protein>
    <submittedName>
        <fullName evidence="8">Radical SAM protein</fullName>
    </submittedName>
</protein>
<dbReference type="PROSITE" id="PS51918">
    <property type="entry name" value="RADICAL_SAM"/>
    <property type="match status" value="1"/>
</dbReference>
<keyword evidence="3" id="KW-0949">S-adenosyl-L-methionine</keyword>
<dbReference type="EMBL" id="CP099582">
    <property type="protein sequence ID" value="USS40527.1"/>
    <property type="molecule type" value="Genomic_DNA"/>
</dbReference>
<dbReference type="SFLD" id="SFLDG01083">
    <property type="entry name" value="Uncharacterised_Radical_SAM_Su"/>
    <property type="match status" value="1"/>
</dbReference>
<dbReference type="GO" id="GO:0046872">
    <property type="term" value="F:metal ion binding"/>
    <property type="evidence" value="ECO:0007669"/>
    <property type="project" value="UniProtKB-KW"/>
</dbReference>
<gene>
    <name evidence="8" type="ORF">NF865_09550</name>
</gene>
<dbReference type="Proteomes" id="UP001055732">
    <property type="component" value="Chromosome"/>
</dbReference>
<evidence type="ECO:0000256" key="2">
    <source>
        <dbReference type="ARBA" id="ARBA00022485"/>
    </source>
</evidence>
<comment type="cofactor">
    <cofactor evidence="1">
        <name>[4Fe-4S] cluster</name>
        <dbReference type="ChEBI" id="CHEBI:49883"/>
    </cofactor>
</comment>
<keyword evidence="9" id="KW-1185">Reference proteome</keyword>
<keyword evidence="5" id="KW-0408">Iron</keyword>
<evidence type="ECO:0000256" key="3">
    <source>
        <dbReference type="ARBA" id="ARBA00022691"/>
    </source>
</evidence>
<proteinExistence type="predicted"/>
<evidence type="ECO:0000259" key="7">
    <source>
        <dbReference type="PROSITE" id="PS51918"/>
    </source>
</evidence>
<dbReference type="InterPro" id="IPR058240">
    <property type="entry name" value="rSAM_sf"/>
</dbReference>
<reference evidence="8" key="2">
    <citation type="submission" date="2022-06" db="EMBL/GenBank/DDBJ databases">
        <authorList>
            <person name="Park Y.-J."/>
        </authorList>
    </citation>
    <scope>NUCLEOTIDE SEQUENCE</scope>
    <source>
        <strain evidence="8">TY</strain>
    </source>
</reference>
<dbReference type="InterPro" id="IPR040084">
    <property type="entry name" value="GTPase_Obg"/>
</dbReference>
<dbReference type="InterPro" id="IPR007197">
    <property type="entry name" value="rSAM"/>
</dbReference>
<dbReference type="SFLD" id="SFLDS00029">
    <property type="entry name" value="Radical_SAM"/>
    <property type="match status" value="1"/>
</dbReference>
<dbReference type="InterPro" id="IPR013785">
    <property type="entry name" value="Aldolase_TIM"/>
</dbReference>
<feature type="domain" description="Radical SAM core" evidence="7">
    <location>
        <begin position="10"/>
        <end position="239"/>
    </location>
</feature>
<evidence type="ECO:0000256" key="6">
    <source>
        <dbReference type="ARBA" id="ARBA00023014"/>
    </source>
</evidence>
<name>A0A9E7SP71_THEAG</name>
<evidence type="ECO:0000256" key="4">
    <source>
        <dbReference type="ARBA" id="ARBA00022723"/>
    </source>
</evidence>
<dbReference type="InterPro" id="IPR006638">
    <property type="entry name" value="Elp3/MiaA/NifB-like_rSAM"/>
</dbReference>
<dbReference type="GO" id="GO:0003824">
    <property type="term" value="F:catalytic activity"/>
    <property type="evidence" value="ECO:0007669"/>
    <property type="project" value="InterPro"/>
</dbReference>
<dbReference type="SMART" id="SM00729">
    <property type="entry name" value="Elp3"/>
    <property type="match status" value="1"/>
</dbReference>
<evidence type="ECO:0000313" key="9">
    <source>
        <dbReference type="Proteomes" id="UP001055732"/>
    </source>
</evidence>
<dbReference type="PANTHER" id="PTHR43787">
    <property type="entry name" value="FEMO COFACTOR BIOSYNTHESIS PROTEIN NIFB-RELATED"/>
    <property type="match status" value="1"/>
</dbReference>
<dbReference type="AlphaFoldDB" id="A0A9E7SP71"/>
<dbReference type="GO" id="GO:0051539">
    <property type="term" value="F:4 iron, 4 sulfur cluster binding"/>
    <property type="evidence" value="ECO:0007669"/>
    <property type="project" value="UniProtKB-KW"/>
</dbReference>
<keyword evidence="4" id="KW-0479">Metal-binding</keyword>
<dbReference type="Gene3D" id="3.20.20.70">
    <property type="entry name" value="Aldolase class I"/>
    <property type="match status" value="1"/>
</dbReference>
<sequence length="317" mass="36801">MIAFGPVPSRRLGKSLGINNIPDKVCSYACVYCQIGRTLKMEIERRSFYPPELVFEEVKRKAWEAKEKGERIDYLTFVPNGEPTLDANLGQEIEMLKALNIPLAILTNSSLIWREDVREDLLKLDFVSLKLDAVSEDLWRKVDRPHRSLRLDKILEGMLEFRKDFDGKLVTETMLIDGINYGEEFKRIAEFLRELKPDIAYIAVPTRPPWEKWVKPAREEVINVAFQTFADAIGEERVEYLIGYEGNAFAFTGNVKEDILSITAVHPMREDALRELLKKANAEWSVVEKLVDEGKLIELEYRGRRFYMRKLKSRELP</sequence>
<dbReference type="CDD" id="cd01335">
    <property type="entry name" value="Radical_SAM"/>
    <property type="match status" value="1"/>
</dbReference>
<keyword evidence="2" id="KW-0004">4Fe-4S</keyword>
<evidence type="ECO:0000256" key="1">
    <source>
        <dbReference type="ARBA" id="ARBA00001966"/>
    </source>
</evidence>
<dbReference type="KEGG" id="tagg:NF865_09550"/>
<dbReference type="SUPFAM" id="SSF102114">
    <property type="entry name" value="Radical SAM enzymes"/>
    <property type="match status" value="1"/>
</dbReference>
<dbReference type="Pfam" id="PF04055">
    <property type="entry name" value="Radical_SAM"/>
    <property type="match status" value="1"/>
</dbReference>
<dbReference type="PANTHER" id="PTHR43787:SF11">
    <property type="entry name" value="UPF0026 PROTEIN SLR1464"/>
    <property type="match status" value="1"/>
</dbReference>
<reference evidence="8" key="1">
    <citation type="journal article" date="1998" name="Int. J. Syst. Bacteriol. 48 Pt">
        <title>Thermococcus guaymasensis sp. nov. and Thermococcus aggregans sp. nov., two novel thermophilic archaea isolated from the Guaymas Basin hydrothermal vent site.</title>
        <authorList>
            <person name="Canganella F."/>
            <person name="Jones W.J."/>
            <person name="Gambacorta A."/>
            <person name="Antranikian G."/>
        </authorList>
    </citation>
    <scope>NUCLEOTIDE SEQUENCE</scope>
    <source>
        <strain evidence="8">TY</strain>
    </source>
</reference>
<organism evidence="8 9">
    <name type="scientific">Thermococcus aggregans</name>
    <dbReference type="NCBI Taxonomy" id="110163"/>
    <lineage>
        <taxon>Archaea</taxon>
        <taxon>Methanobacteriati</taxon>
        <taxon>Methanobacteriota</taxon>
        <taxon>Thermococci</taxon>
        <taxon>Thermococcales</taxon>
        <taxon>Thermococcaceae</taxon>
        <taxon>Thermococcus</taxon>
    </lineage>
</organism>
<keyword evidence="6" id="KW-0411">Iron-sulfur</keyword>